<protein>
    <submittedName>
        <fullName evidence="1">Uncharacterized protein</fullName>
    </submittedName>
</protein>
<dbReference type="AlphaFoldDB" id="A0A0F9Q4P3"/>
<evidence type="ECO:0000313" key="1">
    <source>
        <dbReference type="EMBL" id="KKN00333.1"/>
    </source>
</evidence>
<accession>A0A0F9Q4P3</accession>
<organism evidence="1">
    <name type="scientific">marine sediment metagenome</name>
    <dbReference type="NCBI Taxonomy" id="412755"/>
    <lineage>
        <taxon>unclassified sequences</taxon>
        <taxon>metagenomes</taxon>
        <taxon>ecological metagenomes</taxon>
    </lineage>
</organism>
<dbReference type="EMBL" id="LAZR01005389">
    <property type="protein sequence ID" value="KKN00333.1"/>
    <property type="molecule type" value="Genomic_DNA"/>
</dbReference>
<gene>
    <name evidence="1" type="ORF">LCGC14_1138880</name>
</gene>
<reference evidence="1" key="1">
    <citation type="journal article" date="2015" name="Nature">
        <title>Complex archaea that bridge the gap between prokaryotes and eukaryotes.</title>
        <authorList>
            <person name="Spang A."/>
            <person name="Saw J.H."/>
            <person name="Jorgensen S.L."/>
            <person name="Zaremba-Niedzwiedzka K."/>
            <person name="Martijn J."/>
            <person name="Lind A.E."/>
            <person name="van Eijk R."/>
            <person name="Schleper C."/>
            <person name="Guy L."/>
            <person name="Ettema T.J."/>
        </authorList>
    </citation>
    <scope>NUCLEOTIDE SEQUENCE</scope>
</reference>
<proteinExistence type="predicted"/>
<comment type="caution">
    <text evidence="1">The sequence shown here is derived from an EMBL/GenBank/DDBJ whole genome shotgun (WGS) entry which is preliminary data.</text>
</comment>
<name>A0A0F9Q4P3_9ZZZZ</name>
<sequence>MLEQIGMKLDNRRAKLSQGYCQLAAEHYQMLTERDLLNQRIAQIEKRLHEHLGALNFASDALKEINQELKEGHEGTHHIGPGAD</sequence>